<evidence type="ECO:0000256" key="8">
    <source>
        <dbReference type="RuleBase" id="RU363009"/>
    </source>
</evidence>
<dbReference type="GO" id="GO:0061617">
    <property type="term" value="C:MICOS complex"/>
    <property type="evidence" value="ECO:0007669"/>
    <property type="project" value="UniProtKB-UniRule"/>
</dbReference>
<keyword evidence="3" id="KW-0812">Transmembrane</keyword>
<reference evidence="9" key="1">
    <citation type="submission" date="2022-01" db="EMBL/GenBank/DDBJ databases">
        <authorList>
            <person name="King R."/>
        </authorList>
    </citation>
    <scope>NUCLEOTIDE SEQUENCE</scope>
</reference>
<protein>
    <recommendedName>
        <fullName evidence="8">MICOS complex subunit MIC13</fullName>
    </recommendedName>
</protein>
<dbReference type="Pfam" id="PF15884">
    <property type="entry name" value="QIL1"/>
    <property type="match status" value="1"/>
</dbReference>
<proteinExistence type="inferred from homology"/>
<keyword evidence="6 8" id="KW-0496">Mitochondrion</keyword>
<keyword evidence="4 8" id="KW-0999">Mitochondrion inner membrane</keyword>
<evidence type="ECO:0000256" key="2">
    <source>
        <dbReference type="ARBA" id="ARBA00006771"/>
    </source>
</evidence>
<keyword evidence="10" id="KW-1185">Reference proteome</keyword>
<comment type="subunit">
    <text evidence="8">Component of the mitochondrial contact site and cristae organizing system (MICOS) complex.</text>
</comment>
<evidence type="ECO:0000313" key="9">
    <source>
        <dbReference type="EMBL" id="CAH1119299.1"/>
    </source>
</evidence>
<name>A0A9P0GIR1_PHACE</name>
<reference evidence="9" key="2">
    <citation type="submission" date="2022-10" db="EMBL/GenBank/DDBJ databases">
        <authorList>
            <consortium name="ENA_rothamsted_submissions"/>
            <consortium name="culmorum"/>
            <person name="King R."/>
        </authorList>
    </citation>
    <scope>NUCLEOTIDE SEQUENCE</scope>
</reference>
<evidence type="ECO:0000256" key="5">
    <source>
        <dbReference type="ARBA" id="ARBA00022989"/>
    </source>
</evidence>
<keyword evidence="7" id="KW-0472">Membrane</keyword>
<organism evidence="9 10">
    <name type="scientific">Phaedon cochleariae</name>
    <name type="common">Mustard beetle</name>
    <dbReference type="NCBI Taxonomy" id="80249"/>
    <lineage>
        <taxon>Eukaryota</taxon>
        <taxon>Metazoa</taxon>
        <taxon>Ecdysozoa</taxon>
        <taxon>Arthropoda</taxon>
        <taxon>Hexapoda</taxon>
        <taxon>Insecta</taxon>
        <taxon>Pterygota</taxon>
        <taxon>Neoptera</taxon>
        <taxon>Endopterygota</taxon>
        <taxon>Coleoptera</taxon>
        <taxon>Polyphaga</taxon>
        <taxon>Cucujiformia</taxon>
        <taxon>Chrysomeloidea</taxon>
        <taxon>Chrysomelidae</taxon>
        <taxon>Chrysomelinae</taxon>
        <taxon>Chrysomelini</taxon>
        <taxon>Phaedon</taxon>
    </lineage>
</organism>
<evidence type="ECO:0000256" key="7">
    <source>
        <dbReference type="ARBA" id="ARBA00023136"/>
    </source>
</evidence>
<comment type="similarity">
    <text evidence="2 8">Belongs to the MICOS complex subunit Mic13 family.</text>
</comment>
<dbReference type="InterPro" id="IPR026769">
    <property type="entry name" value="Mic13"/>
</dbReference>
<evidence type="ECO:0000313" key="10">
    <source>
        <dbReference type="Proteomes" id="UP001153737"/>
    </source>
</evidence>
<evidence type="ECO:0000256" key="3">
    <source>
        <dbReference type="ARBA" id="ARBA00022692"/>
    </source>
</evidence>
<sequence length="145" mass="16558">MFTEAILIYKSFKVNPALALNLKIFTVKVGIAAAAVYYIKEQGVWRSSNVSVQNIEKFKETINPYVQDVKAQIPIELPDIPEQNELSSFVKQNWNRGVLATFKFLSELPETVKEWTANGYESARQNDEIKKLMESITGNKIDQEK</sequence>
<dbReference type="OrthoDB" id="5948578at2759"/>
<accession>A0A9P0GIR1</accession>
<gene>
    <name evidence="9" type="ORF">PHAECO_LOCUS3168</name>
</gene>
<dbReference type="EMBL" id="OU896718">
    <property type="protein sequence ID" value="CAH1119299.1"/>
    <property type="molecule type" value="Genomic_DNA"/>
</dbReference>
<dbReference type="GO" id="GO:0044284">
    <property type="term" value="C:mitochondrial crista junction"/>
    <property type="evidence" value="ECO:0007669"/>
    <property type="project" value="TreeGrafter"/>
</dbReference>
<dbReference type="PANTHER" id="PTHR31816">
    <property type="entry name" value="MICOS COMPLEX SUBUNIT MIC13"/>
    <property type="match status" value="1"/>
</dbReference>
<dbReference type="PANTHER" id="PTHR31816:SF3">
    <property type="entry name" value="MICOS COMPLEX SUBUNIT MIC13"/>
    <property type="match status" value="1"/>
</dbReference>
<evidence type="ECO:0000256" key="4">
    <source>
        <dbReference type="ARBA" id="ARBA00022792"/>
    </source>
</evidence>
<comment type="function">
    <text evidence="8">Component of the MICOS complex, a large protein complex of the mitochondrial inner membrane that plays crucial roles in the maintenance of crista junctions, inner membrane architecture, and formation of contact sites to the outer membrane.</text>
</comment>
<evidence type="ECO:0000256" key="1">
    <source>
        <dbReference type="ARBA" id="ARBA00004434"/>
    </source>
</evidence>
<dbReference type="GO" id="GO:0042407">
    <property type="term" value="P:cristae formation"/>
    <property type="evidence" value="ECO:0007669"/>
    <property type="project" value="TreeGrafter"/>
</dbReference>
<dbReference type="Proteomes" id="UP001153737">
    <property type="component" value="Chromosome 12"/>
</dbReference>
<evidence type="ECO:0000256" key="6">
    <source>
        <dbReference type="ARBA" id="ARBA00023128"/>
    </source>
</evidence>
<keyword evidence="5" id="KW-1133">Transmembrane helix</keyword>
<comment type="subcellular location">
    <subcellularLocation>
        <location evidence="1 8">Mitochondrion inner membrane</location>
        <topology evidence="1 8">Single-pass membrane protein</topology>
    </subcellularLocation>
</comment>
<dbReference type="AlphaFoldDB" id="A0A9P0GIR1"/>